<dbReference type="SUPFAM" id="SSF53335">
    <property type="entry name" value="S-adenosyl-L-methionine-dependent methyltransferases"/>
    <property type="match status" value="1"/>
</dbReference>
<dbReference type="Proteomes" id="UP001070238">
    <property type="component" value="Unassembled WGS sequence"/>
</dbReference>
<comment type="similarity">
    <text evidence="1 4">Belongs to the N(4)/N(6)-methyltransferase family.</text>
</comment>
<dbReference type="InterPro" id="IPR010982">
    <property type="entry name" value="Lambda_DNA-bd_dom_sf"/>
</dbReference>
<feature type="domain" description="DNA methylase N-4/N-6" evidence="5">
    <location>
        <begin position="52"/>
        <end position="334"/>
    </location>
</feature>
<name>A0A9Q4GKP7_9CORY</name>
<dbReference type="EMBL" id="JAPMKX010000002">
    <property type="protein sequence ID" value="MCX7538345.1"/>
    <property type="molecule type" value="Genomic_DNA"/>
</dbReference>
<dbReference type="PROSITE" id="PS00092">
    <property type="entry name" value="N6_MTASE"/>
    <property type="match status" value="1"/>
</dbReference>
<evidence type="ECO:0000313" key="7">
    <source>
        <dbReference type="Proteomes" id="UP001070238"/>
    </source>
</evidence>
<dbReference type="Gene3D" id="3.40.50.150">
    <property type="entry name" value="Vaccinia Virus protein VP39"/>
    <property type="match status" value="1"/>
</dbReference>
<dbReference type="GO" id="GO:0032259">
    <property type="term" value="P:methylation"/>
    <property type="evidence" value="ECO:0007669"/>
    <property type="project" value="UniProtKB-KW"/>
</dbReference>
<evidence type="ECO:0000313" key="6">
    <source>
        <dbReference type="EMBL" id="MCX7538345.1"/>
    </source>
</evidence>
<dbReference type="AlphaFoldDB" id="A0A9Q4GKP7"/>
<gene>
    <name evidence="6" type="ORF">OS123_07300</name>
</gene>
<proteinExistence type="inferred from homology"/>
<dbReference type="CDD" id="cd00093">
    <property type="entry name" value="HTH_XRE"/>
    <property type="match status" value="1"/>
</dbReference>
<evidence type="ECO:0000256" key="2">
    <source>
        <dbReference type="ARBA" id="ARBA00022603"/>
    </source>
</evidence>
<evidence type="ECO:0000259" key="5">
    <source>
        <dbReference type="Pfam" id="PF01555"/>
    </source>
</evidence>
<dbReference type="RefSeq" id="WP_267169458.1">
    <property type="nucleotide sequence ID" value="NZ_JAPMKX010000002.1"/>
</dbReference>
<dbReference type="InterPro" id="IPR002052">
    <property type="entry name" value="DNA_methylase_N6_adenine_CS"/>
</dbReference>
<sequence>MTSTIRPLPDRESCFKQTTGHLQRDARFISGHAVVVQGDAAEVLQKIPDDSVSLILTDPPYHSTKKANIANDRSFQEDEDFLAWMETFAVQWKRILRPSGTIYVFCSSAMSARLEIMFSKYFRPIGHITWSKPNEPGYDGWKGKMKKEALRSWYPHSERILMFEHGQYGSWEAHRRSPLGQFLQDVRKQAGLTMKDLTEEVGAYGKVNHGGAVANWEAGRNIPSPDQYEKICKAILVTGKVAEMPRYEDVVRPMFLSNNVNFIDVWDFPSVRPFRGKHPAEKPAALLEHMIKASSYEDDVVLDCFAGSGSTAVAAVNLGRKTIAIELEEQWVERTIKDLELIAQEEPSFKSPVASLESETLAGTLFDL</sequence>
<evidence type="ECO:0000256" key="3">
    <source>
        <dbReference type="ARBA" id="ARBA00022679"/>
    </source>
</evidence>
<dbReference type="InterPro" id="IPR002941">
    <property type="entry name" value="DNA_methylase_N4/N6"/>
</dbReference>
<evidence type="ECO:0000256" key="1">
    <source>
        <dbReference type="ARBA" id="ARBA00006594"/>
    </source>
</evidence>
<keyword evidence="2 6" id="KW-0489">Methyltransferase</keyword>
<organism evidence="6 7">
    <name type="scientific">Corynebacterium antarcticum</name>
    <dbReference type="NCBI Taxonomy" id="2800405"/>
    <lineage>
        <taxon>Bacteria</taxon>
        <taxon>Bacillati</taxon>
        <taxon>Actinomycetota</taxon>
        <taxon>Actinomycetes</taxon>
        <taxon>Mycobacteriales</taxon>
        <taxon>Corynebacteriaceae</taxon>
        <taxon>Corynebacterium</taxon>
    </lineage>
</organism>
<dbReference type="InterPro" id="IPR029063">
    <property type="entry name" value="SAM-dependent_MTases_sf"/>
</dbReference>
<accession>A0A9Q4GKP7</accession>
<reference evidence="6" key="1">
    <citation type="submission" date="2022-11" db="EMBL/GenBank/DDBJ databases">
        <title>Corynebacterium sp. isolated from Penguins.</title>
        <authorList>
            <person name="Sedlar K."/>
            <person name="Svec P."/>
        </authorList>
    </citation>
    <scope>NUCLEOTIDE SEQUENCE</scope>
    <source>
        <strain evidence="6">P5875</strain>
    </source>
</reference>
<dbReference type="Gene3D" id="1.10.260.40">
    <property type="entry name" value="lambda repressor-like DNA-binding domains"/>
    <property type="match status" value="1"/>
</dbReference>
<evidence type="ECO:0000256" key="4">
    <source>
        <dbReference type="RuleBase" id="RU362026"/>
    </source>
</evidence>
<dbReference type="PRINTS" id="PR00508">
    <property type="entry name" value="S21N4MTFRASE"/>
</dbReference>
<dbReference type="Pfam" id="PF01555">
    <property type="entry name" value="N6_N4_Mtase"/>
    <property type="match status" value="1"/>
</dbReference>
<keyword evidence="3" id="KW-0808">Transferase</keyword>
<dbReference type="EC" id="2.1.1.-" evidence="4"/>
<dbReference type="InterPro" id="IPR001091">
    <property type="entry name" value="RM_Methyltransferase"/>
</dbReference>
<dbReference type="InterPro" id="IPR001387">
    <property type="entry name" value="Cro/C1-type_HTH"/>
</dbReference>
<dbReference type="GO" id="GO:0003677">
    <property type="term" value="F:DNA binding"/>
    <property type="evidence" value="ECO:0007669"/>
    <property type="project" value="InterPro"/>
</dbReference>
<dbReference type="GO" id="GO:0008170">
    <property type="term" value="F:N-methyltransferase activity"/>
    <property type="evidence" value="ECO:0007669"/>
    <property type="project" value="InterPro"/>
</dbReference>
<protein>
    <recommendedName>
        <fullName evidence="4">Methyltransferase</fullName>
        <ecNumber evidence="4">2.1.1.-</ecNumber>
    </recommendedName>
</protein>
<comment type="caution">
    <text evidence="6">The sequence shown here is derived from an EMBL/GenBank/DDBJ whole genome shotgun (WGS) entry which is preliminary data.</text>
</comment>